<sequence>MADSIVTNVAKTVASVVASATPGYVDIFDHFGIIRPEFDDRANSEMSPADMFFLTMSLFLVGGCVSIVGGYYLNRALRGSSAKATVKAAEDKRAAASEKTPTKKDN</sequence>
<dbReference type="EMBL" id="JANBUH010000094">
    <property type="protein sequence ID" value="KAJ2754803.1"/>
    <property type="molecule type" value="Genomic_DNA"/>
</dbReference>
<keyword evidence="1" id="KW-0812">Transmembrane</keyword>
<evidence type="ECO:0000313" key="2">
    <source>
        <dbReference type="EMBL" id="KAJ2754803.1"/>
    </source>
</evidence>
<protein>
    <submittedName>
        <fullName evidence="2">Uncharacterized protein</fullName>
    </submittedName>
</protein>
<evidence type="ECO:0000313" key="3">
    <source>
        <dbReference type="Proteomes" id="UP001140011"/>
    </source>
</evidence>
<name>A0A9W8H080_9FUNG</name>
<dbReference type="Proteomes" id="UP001140011">
    <property type="component" value="Unassembled WGS sequence"/>
</dbReference>
<dbReference type="OrthoDB" id="5577676at2759"/>
<accession>A0A9W8H080</accession>
<proteinExistence type="predicted"/>
<gene>
    <name evidence="2" type="ORF">GGI19_002135</name>
</gene>
<dbReference type="AlphaFoldDB" id="A0A9W8H080"/>
<comment type="caution">
    <text evidence="2">The sequence shown here is derived from an EMBL/GenBank/DDBJ whole genome shotgun (WGS) entry which is preliminary data.</text>
</comment>
<keyword evidence="1" id="KW-0472">Membrane</keyword>
<keyword evidence="1" id="KW-1133">Transmembrane helix</keyword>
<feature type="transmembrane region" description="Helical" evidence="1">
    <location>
        <begin position="51"/>
        <end position="73"/>
    </location>
</feature>
<reference evidence="2" key="1">
    <citation type="submission" date="2022-07" db="EMBL/GenBank/DDBJ databases">
        <title>Phylogenomic reconstructions and comparative analyses of Kickxellomycotina fungi.</title>
        <authorList>
            <person name="Reynolds N.K."/>
            <person name="Stajich J.E."/>
            <person name="Barry K."/>
            <person name="Grigoriev I.V."/>
            <person name="Crous P."/>
            <person name="Smith M.E."/>
        </authorList>
    </citation>
    <scope>NUCLEOTIDE SEQUENCE</scope>
    <source>
        <strain evidence="2">BCRC 34297</strain>
    </source>
</reference>
<keyword evidence="3" id="KW-1185">Reference proteome</keyword>
<organism evidence="2 3">
    <name type="scientific">Coemansia pectinata</name>
    <dbReference type="NCBI Taxonomy" id="1052879"/>
    <lineage>
        <taxon>Eukaryota</taxon>
        <taxon>Fungi</taxon>
        <taxon>Fungi incertae sedis</taxon>
        <taxon>Zoopagomycota</taxon>
        <taxon>Kickxellomycotina</taxon>
        <taxon>Kickxellomycetes</taxon>
        <taxon>Kickxellales</taxon>
        <taxon>Kickxellaceae</taxon>
        <taxon>Coemansia</taxon>
    </lineage>
</organism>
<evidence type="ECO:0000256" key="1">
    <source>
        <dbReference type="SAM" id="Phobius"/>
    </source>
</evidence>